<dbReference type="PANTHER" id="PTHR12631:SF10">
    <property type="entry name" value="BETA-XYLOSIDASE-LIKE PROTEIN-RELATED"/>
    <property type="match status" value="1"/>
</dbReference>
<proteinExistence type="predicted"/>
<dbReference type="AlphaFoldDB" id="X1P112"/>
<dbReference type="EMBL" id="BARV01032179">
    <property type="protein sequence ID" value="GAI32730.1"/>
    <property type="molecule type" value="Genomic_DNA"/>
</dbReference>
<evidence type="ECO:0000313" key="1">
    <source>
        <dbReference type="EMBL" id="GAI32730.1"/>
    </source>
</evidence>
<reference evidence="1" key="1">
    <citation type="journal article" date="2014" name="Front. Microbiol.">
        <title>High frequency of phylogenetically diverse reductive dehalogenase-homologous genes in deep subseafloor sedimentary metagenomes.</title>
        <authorList>
            <person name="Kawai M."/>
            <person name="Futagami T."/>
            <person name="Toyoda A."/>
            <person name="Takaki Y."/>
            <person name="Nishi S."/>
            <person name="Hori S."/>
            <person name="Arai W."/>
            <person name="Tsubouchi T."/>
            <person name="Morono Y."/>
            <person name="Uchiyama I."/>
            <person name="Ito T."/>
            <person name="Fujiyama A."/>
            <person name="Inagaki F."/>
            <person name="Takami H."/>
        </authorList>
    </citation>
    <scope>NUCLEOTIDE SEQUENCE</scope>
    <source>
        <strain evidence="1">Expedition CK06-06</strain>
    </source>
</reference>
<evidence type="ECO:0008006" key="2">
    <source>
        <dbReference type="Google" id="ProtNLM"/>
    </source>
</evidence>
<name>X1P112_9ZZZZ</name>
<comment type="caution">
    <text evidence="1">The sequence shown here is derived from an EMBL/GenBank/DDBJ whole genome shotgun (WGS) entry which is preliminary data.</text>
</comment>
<dbReference type="SUPFAM" id="SSF51445">
    <property type="entry name" value="(Trans)glycosidases"/>
    <property type="match status" value="1"/>
</dbReference>
<protein>
    <recommendedName>
        <fullName evidence="2">Asl1-like glycosyl hydrolase catalytic domain-containing protein</fullName>
    </recommendedName>
</protein>
<gene>
    <name evidence="1" type="ORF">S06H3_50778</name>
</gene>
<dbReference type="Gene3D" id="3.20.20.80">
    <property type="entry name" value="Glycosidases"/>
    <property type="match status" value="1"/>
</dbReference>
<dbReference type="PANTHER" id="PTHR12631">
    <property type="entry name" value="ALPHA-L-IDURONIDASE"/>
    <property type="match status" value="1"/>
</dbReference>
<dbReference type="GO" id="GO:0004553">
    <property type="term" value="F:hydrolase activity, hydrolyzing O-glycosyl compounds"/>
    <property type="evidence" value="ECO:0007669"/>
    <property type="project" value="TreeGrafter"/>
</dbReference>
<accession>X1P112</accession>
<feature type="non-terminal residue" evidence="1">
    <location>
        <position position="251"/>
    </location>
</feature>
<dbReference type="InterPro" id="IPR051923">
    <property type="entry name" value="Glycosyl_Hydrolase_39"/>
</dbReference>
<feature type="non-terminal residue" evidence="1">
    <location>
        <position position="1"/>
    </location>
</feature>
<dbReference type="InterPro" id="IPR017853">
    <property type="entry name" value="GH"/>
</dbReference>
<sequence>VWGSIEREKGKYDWREHDEYVGKIQSYNMAILPVIWPFAEWDQANWGPVGGTTPLVFEDWWGRGRRKPYDMDAYRRFVSALVERYDGDGIGDMPGLRHPIKYWQAGFAPSVQEGYYAWFDGSPEDYLEVLKATYQAVKEADPEANVLSAGMGAMGPDNVSFWEPIFGKGSQYFDIASVHIVWTYPEMGASKVAKTELIAMAELTVAEYKKLLSEYGIDKPIWVTEASYDTWHDVSPEEHGRIFAKSYVSSF</sequence>
<organism evidence="1">
    <name type="scientific">marine sediment metagenome</name>
    <dbReference type="NCBI Taxonomy" id="412755"/>
    <lineage>
        <taxon>unclassified sequences</taxon>
        <taxon>metagenomes</taxon>
        <taxon>ecological metagenomes</taxon>
    </lineage>
</organism>